<dbReference type="InterPro" id="IPR020616">
    <property type="entry name" value="Thiolase_N"/>
</dbReference>
<dbReference type="InterPro" id="IPR020613">
    <property type="entry name" value="Thiolase_CS"/>
</dbReference>
<protein>
    <submittedName>
        <fullName evidence="8">Thiolase family protein</fullName>
    </submittedName>
</protein>
<proteinExistence type="inferred from homology"/>
<organism evidence="8 9">
    <name type="scientific">Nakamurella flavida</name>
    <dbReference type="NCBI Taxonomy" id="363630"/>
    <lineage>
        <taxon>Bacteria</taxon>
        <taxon>Bacillati</taxon>
        <taxon>Actinomycetota</taxon>
        <taxon>Actinomycetes</taxon>
        <taxon>Nakamurellales</taxon>
        <taxon>Nakamurellaceae</taxon>
        <taxon>Nakamurella</taxon>
    </lineage>
</organism>
<dbReference type="Proteomes" id="UP000663801">
    <property type="component" value="Unassembled WGS sequence"/>
</dbReference>
<dbReference type="GO" id="GO:0003988">
    <property type="term" value="F:acetyl-CoA C-acyltransferase activity"/>
    <property type="evidence" value="ECO:0007669"/>
    <property type="project" value="TreeGrafter"/>
</dbReference>
<dbReference type="InterPro" id="IPR016039">
    <property type="entry name" value="Thiolase-like"/>
</dbReference>
<evidence type="ECO:0000256" key="2">
    <source>
        <dbReference type="ARBA" id="ARBA00022679"/>
    </source>
</evidence>
<evidence type="ECO:0000259" key="7">
    <source>
        <dbReference type="Pfam" id="PF02803"/>
    </source>
</evidence>
<keyword evidence="2 4" id="KW-0808">Transferase</keyword>
<keyword evidence="9" id="KW-1185">Reference proteome</keyword>
<dbReference type="InterPro" id="IPR050215">
    <property type="entry name" value="Thiolase-like_sf_Thiolase"/>
</dbReference>
<dbReference type="CDD" id="cd00751">
    <property type="entry name" value="thiolase"/>
    <property type="match status" value="1"/>
</dbReference>
<dbReference type="PROSITE" id="PS00737">
    <property type="entry name" value="THIOLASE_2"/>
    <property type="match status" value="1"/>
</dbReference>
<dbReference type="PANTHER" id="PTHR43853:SF2">
    <property type="entry name" value="3-OXOADIPYL-COA_3-OXO-5,6-DEHYDROSUBERYL-COA THIOLASE"/>
    <property type="match status" value="1"/>
</dbReference>
<gene>
    <name evidence="8" type="ORF">JL107_13385</name>
</gene>
<evidence type="ECO:0000313" key="9">
    <source>
        <dbReference type="Proteomes" id="UP000663801"/>
    </source>
</evidence>
<dbReference type="SUPFAM" id="SSF53901">
    <property type="entry name" value="Thiolase-like"/>
    <property type="match status" value="2"/>
</dbReference>
<feature type="region of interest" description="Disordered" evidence="5">
    <location>
        <begin position="439"/>
        <end position="462"/>
    </location>
</feature>
<feature type="region of interest" description="Disordered" evidence="5">
    <location>
        <begin position="224"/>
        <end position="248"/>
    </location>
</feature>
<evidence type="ECO:0000256" key="3">
    <source>
        <dbReference type="ARBA" id="ARBA00023315"/>
    </source>
</evidence>
<evidence type="ECO:0000259" key="6">
    <source>
        <dbReference type="Pfam" id="PF00108"/>
    </source>
</evidence>
<dbReference type="Pfam" id="PF00108">
    <property type="entry name" value="Thiolase_N"/>
    <property type="match status" value="1"/>
</dbReference>
<dbReference type="InterPro" id="IPR020617">
    <property type="entry name" value="Thiolase_C"/>
</dbReference>
<dbReference type="Gene3D" id="3.40.47.10">
    <property type="match status" value="1"/>
</dbReference>
<dbReference type="GO" id="GO:0005737">
    <property type="term" value="C:cytoplasm"/>
    <property type="evidence" value="ECO:0007669"/>
    <property type="project" value="UniProtKB-ARBA"/>
</dbReference>
<feature type="domain" description="Thiolase N-terminal" evidence="6">
    <location>
        <begin position="21"/>
        <end position="273"/>
    </location>
</feature>
<accession>A0A939C3V5</accession>
<evidence type="ECO:0000256" key="5">
    <source>
        <dbReference type="SAM" id="MobiDB-lite"/>
    </source>
</evidence>
<dbReference type="GO" id="GO:0010124">
    <property type="term" value="P:phenylacetate catabolic process"/>
    <property type="evidence" value="ECO:0007669"/>
    <property type="project" value="TreeGrafter"/>
</dbReference>
<dbReference type="Pfam" id="PF02803">
    <property type="entry name" value="Thiolase_C"/>
    <property type="match status" value="1"/>
</dbReference>
<dbReference type="NCBIfam" id="TIGR01930">
    <property type="entry name" value="AcCoA-C-Actrans"/>
    <property type="match status" value="1"/>
</dbReference>
<dbReference type="GO" id="GO:0006635">
    <property type="term" value="P:fatty acid beta-oxidation"/>
    <property type="evidence" value="ECO:0007669"/>
    <property type="project" value="TreeGrafter"/>
</dbReference>
<reference evidence="8" key="1">
    <citation type="submission" date="2021-01" db="EMBL/GenBank/DDBJ databases">
        <title>KCTC 19127 draft genome.</title>
        <authorList>
            <person name="An D."/>
        </authorList>
    </citation>
    <scope>NUCLEOTIDE SEQUENCE</scope>
    <source>
        <strain evidence="8">KCTC 19127</strain>
    </source>
</reference>
<dbReference type="EMBL" id="JAERWL010000010">
    <property type="protein sequence ID" value="MBM9477436.1"/>
    <property type="molecule type" value="Genomic_DNA"/>
</dbReference>
<evidence type="ECO:0000313" key="8">
    <source>
        <dbReference type="EMBL" id="MBM9477436.1"/>
    </source>
</evidence>
<dbReference type="PANTHER" id="PTHR43853">
    <property type="entry name" value="3-KETOACYL-COA THIOLASE, PEROXISOMAL"/>
    <property type="match status" value="1"/>
</dbReference>
<sequence length="462" mass="47565">MDRPATGRPPGPAAARTLRDVVFVDGVRTPFGRAGAKGQFAETRADDLVVKVIRELMRRHPELPPERIDEVAIAAATQTGDQGLTIGRSAALLAGLPRSVPGFAIDRMCAGAMTAVTTVASGIAVGAYDAVIAGGVEHMGHHPMGAGADPNPRFVADRLVDPDALNMGATAENLHDAYPRLTKARADAYAVASQERYAAALAAGKITGDFVPVATRSTENGWSLADHDELPRPGTTAEALDGLRTPFRPHGRVTAGNASGLTDGATGCLLVAADVAEELGLPVRMRMVAFAFAGVAPETMGTGPIPATEKALAKAGLTIDDIGAIEINEAFAVQVLAFTDHFGLADDDPRVNPYGGAIAMGHPLASSGVRLMTQLAREFAEHPEVRYGLTTMCVGLGMGGTVIWENPHFDGVGSLDLTPEQAAAVGDIADAAGDLGAALDPQNAASTTSTTDASTTTPGSQQ</sequence>
<keyword evidence="3 4" id="KW-0012">Acyltransferase</keyword>
<comment type="similarity">
    <text evidence="1 4">Belongs to the thiolase-like superfamily. Thiolase family.</text>
</comment>
<dbReference type="AlphaFoldDB" id="A0A939C3V5"/>
<comment type="caution">
    <text evidence="8">The sequence shown here is derived from an EMBL/GenBank/DDBJ whole genome shotgun (WGS) entry which is preliminary data.</text>
</comment>
<dbReference type="InterPro" id="IPR002155">
    <property type="entry name" value="Thiolase"/>
</dbReference>
<evidence type="ECO:0000256" key="1">
    <source>
        <dbReference type="ARBA" id="ARBA00010982"/>
    </source>
</evidence>
<name>A0A939C3V5_9ACTN</name>
<feature type="domain" description="Thiolase C-terminal" evidence="7">
    <location>
        <begin position="284"/>
        <end position="405"/>
    </location>
</feature>
<evidence type="ECO:0000256" key="4">
    <source>
        <dbReference type="RuleBase" id="RU003557"/>
    </source>
</evidence>